<feature type="compositionally biased region" description="Basic and acidic residues" evidence="1">
    <location>
        <begin position="318"/>
        <end position="328"/>
    </location>
</feature>
<feature type="region of interest" description="Disordered" evidence="1">
    <location>
        <begin position="253"/>
        <end position="272"/>
    </location>
</feature>
<evidence type="ECO:0000313" key="3">
    <source>
        <dbReference type="Proteomes" id="UP000472260"/>
    </source>
</evidence>
<feature type="compositionally biased region" description="Basic and acidic residues" evidence="1">
    <location>
        <begin position="648"/>
        <end position="667"/>
    </location>
</feature>
<feature type="region of interest" description="Disordered" evidence="1">
    <location>
        <begin position="1"/>
        <end position="63"/>
    </location>
</feature>
<feature type="compositionally biased region" description="Polar residues" evidence="1">
    <location>
        <begin position="715"/>
        <end position="729"/>
    </location>
</feature>
<dbReference type="Proteomes" id="UP000472260">
    <property type="component" value="Unassembled WGS sequence"/>
</dbReference>
<feature type="compositionally biased region" description="Polar residues" evidence="1">
    <location>
        <begin position="548"/>
        <end position="559"/>
    </location>
</feature>
<feature type="region of interest" description="Disordered" evidence="1">
    <location>
        <begin position="148"/>
        <end position="188"/>
    </location>
</feature>
<accession>A0A671K1J9</accession>
<dbReference type="GO" id="GO:0003723">
    <property type="term" value="F:RNA binding"/>
    <property type="evidence" value="ECO:0007669"/>
    <property type="project" value="TreeGrafter"/>
</dbReference>
<feature type="region of interest" description="Disordered" evidence="1">
    <location>
        <begin position="499"/>
        <end position="572"/>
    </location>
</feature>
<feature type="compositionally biased region" description="Basic and acidic residues" evidence="1">
    <location>
        <begin position="17"/>
        <end position="42"/>
    </location>
</feature>
<name>A0A671K1J9_9TELE</name>
<feature type="compositionally biased region" description="Polar residues" evidence="1">
    <location>
        <begin position="329"/>
        <end position="340"/>
    </location>
</feature>
<feature type="compositionally biased region" description="Basic residues" evidence="1">
    <location>
        <begin position="158"/>
        <end position="172"/>
    </location>
</feature>
<gene>
    <name evidence="2" type="primary">LOC107665014</name>
</gene>
<feature type="region of interest" description="Disordered" evidence="1">
    <location>
        <begin position="699"/>
        <end position="729"/>
    </location>
</feature>
<feature type="region of interest" description="Disordered" evidence="1">
    <location>
        <begin position="279"/>
        <end position="351"/>
    </location>
</feature>
<protein>
    <submittedName>
        <fullName evidence="2">Uncharacterized LOC107665014</fullName>
    </submittedName>
</protein>
<organism evidence="2 3">
    <name type="scientific">Sinocyclocheilus anshuiensis</name>
    <dbReference type="NCBI Taxonomy" id="1608454"/>
    <lineage>
        <taxon>Eukaryota</taxon>
        <taxon>Metazoa</taxon>
        <taxon>Chordata</taxon>
        <taxon>Craniata</taxon>
        <taxon>Vertebrata</taxon>
        <taxon>Euteleostomi</taxon>
        <taxon>Actinopterygii</taxon>
        <taxon>Neopterygii</taxon>
        <taxon>Teleostei</taxon>
        <taxon>Ostariophysi</taxon>
        <taxon>Cypriniformes</taxon>
        <taxon>Cyprinidae</taxon>
        <taxon>Cyprininae</taxon>
        <taxon>Sinocyclocheilus</taxon>
    </lineage>
</organism>
<feature type="region of interest" description="Disordered" evidence="1">
    <location>
        <begin position="638"/>
        <end position="667"/>
    </location>
</feature>
<dbReference type="InterPro" id="IPR013240">
    <property type="entry name" value="DNA-dir_RNA_pol1_su_RPA34"/>
</dbReference>
<keyword evidence="3" id="KW-1185">Reference proteome</keyword>
<dbReference type="PANTHER" id="PTHR15484:SF8">
    <property type="entry name" value="DNA-DIRECTED RNA POLYMERASE I SUBUNIT RPA34"/>
    <property type="match status" value="1"/>
</dbReference>
<feature type="compositionally biased region" description="Polar residues" evidence="1">
    <location>
        <begin position="528"/>
        <end position="538"/>
    </location>
</feature>
<dbReference type="GO" id="GO:0005736">
    <property type="term" value="C:RNA polymerase I complex"/>
    <property type="evidence" value="ECO:0007669"/>
    <property type="project" value="TreeGrafter"/>
</dbReference>
<dbReference type="AlphaFoldDB" id="A0A671K1J9"/>
<reference evidence="2" key="2">
    <citation type="submission" date="2025-09" db="UniProtKB">
        <authorList>
            <consortium name="Ensembl"/>
        </authorList>
    </citation>
    <scope>IDENTIFICATION</scope>
</reference>
<evidence type="ECO:0000256" key="1">
    <source>
        <dbReference type="SAM" id="MobiDB-lite"/>
    </source>
</evidence>
<evidence type="ECO:0000313" key="2">
    <source>
        <dbReference type="Ensembl" id="ENSSANP00000000982.1"/>
    </source>
</evidence>
<reference evidence="2" key="1">
    <citation type="submission" date="2025-08" db="UniProtKB">
        <authorList>
            <consortium name="Ensembl"/>
        </authorList>
    </citation>
    <scope>IDENTIFICATION</scope>
</reference>
<sequence length="729" mass="82476">IDSGESLFITQSRTKAVRTERRLGSSKRPESVSDDSGNGRENEDTENERGSGGQRAECPKRRKSSIYISTRKTTFPFLLKSLRRQHLSSKKHQILEVGIISCSPNLLIYFFFQDRTVFVPSYFKGNKQKWLPQSFLEMRIQGSLSDDNEEQLFNTKGKEKKRKTKSTKKNKATRTSSESSVDSLFMEQEKRHETHEVLASCSDAEHSDSAHCRHRLTKQTVQCAGNLDGDHLVVIEETQRNSLEAVTEAAVHMEHDDNASSPSLFTSKVKKKKKYKLKEQEEAESGADNVHSVEMDQFSETQTTEMPPKRTKKKRKDKERTKTAHVEDNSGTDILSNETSETVEERPSDVLEHTEAELNDAEHSDFVQCAENSHLDHLSVIEDRQRNSVEAVTEPAVEHEDDLTSDNNLLNKSNSLLPPQGGDISIQNDIQQTDSDFGSEDLFRPLNSQKQKNNQIHKTASIPANMEESDQDSDVTQIETEGPFVSIFGPGTPRWCDGDRHAHEDNDSDETQIETEGKSMSVFGPGTPNKQFTTQDMNSTKHPESQKTDQIPETMNVQPPSKHLPLADEPLKEVYSISSERLKLSKRRAMEEMETDPQETPLFTNGGLSFIKRKRKEKLGATNFIQCDTNVDVSSESPVDNITGVKTTPRENEKSHEVENRVTNEEQREASVLHLEETSEILEESVLSMVADNSVITKVKRKKKKDKLKEHEPSVENQSVETVQFSESQ</sequence>
<proteinExistence type="predicted"/>
<dbReference type="GO" id="GO:0006360">
    <property type="term" value="P:transcription by RNA polymerase I"/>
    <property type="evidence" value="ECO:0007669"/>
    <property type="project" value="InterPro"/>
</dbReference>
<dbReference type="Ensembl" id="ENSSANT00000001077.1">
    <property type="protein sequence ID" value="ENSSANP00000000982.1"/>
    <property type="gene ID" value="ENSSANG00000000629.1"/>
</dbReference>
<dbReference type="PANTHER" id="PTHR15484">
    <property type="entry name" value="DNA-DIRECTED RNA POLYMERASE I SUBUNIT RPA34"/>
    <property type="match status" value="1"/>
</dbReference>